<dbReference type="PANTHER" id="PTHR43085">
    <property type="entry name" value="HEXOKINASE FAMILY MEMBER"/>
    <property type="match status" value="1"/>
</dbReference>
<evidence type="ECO:0000259" key="6">
    <source>
        <dbReference type="Pfam" id="PF00294"/>
    </source>
</evidence>
<sequence>MLAVIGEHVVDLLPTTDGLYRPALGGSPFNVAIAAARQGIDVRYLSPFSDDRFGQQFLHYLEQQGAQYGLSFFSRQPSSLALISFDQHRQPAYSLYRQGVADRAVSSEQQIAALPADCRLLHLGSLAFEPEDASRILAVMAHARRQGIQLAIDINVRLSAVSDVSLYRELLLKVISKSHYIKASDEDLQLLWPELSDEQAIQRLQQLAPSALLALTKGEHGASLYWQAHQLHQDVIKAEPFVDAVGAGDTFWANLLAALLRLQLPNAADISEAALSQCLHRAMLAASLNIRQAGCQPPTQAALDQALSQP</sequence>
<dbReference type="Gene3D" id="3.40.1190.20">
    <property type="match status" value="1"/>
</dbReference>
<evidence type="ECO:0000256" key="3">
    <source>
        <dbReference type="ARBA" id="ARBA00022741"/>
    </source>
</evidence>
<organism evidence="7 8">
    <name type="scientific">Alkalimonas cellulosilytica</name>
    <dbReference type="NCBI Taxonomy" id="3058395"/>
    <lineage>
        <taxon>Bacteria</taxon>
        <taxon>Pseudomonadati</taxon>
        <taxon>Pseudomonadota</taxon>
        <taxon>Gammaproteobacteria</taxon>
        <taxon>Alkalimonas</taxon>
    </lineage>
</organism>
<reference evidence="7 8" key="1">
    <citation type="submission" date="2023-07" db="EMBL/GenBank/DDBJ databases">
        <title>Alkalimonas sp., MEB108 novel, alkaliphilic bacterium isolated from Lonar Lake, India.</title>
        <authorList>
            <person name="Joshi A."/>
            <person name="Thite S."/>
        </authorList>
    </citation>
    <scope>NUCLEOTIDE SEQUENCE [LARGE SCALE GENOMIC DNA]</scope>
    <source>
        <strain evidence="7 8">MEB108</strain>
    </source>
</reference>
<keyword evidence="8" id="KW-1185">Reference proteome</keyword>
<dbReference type="RefSeq" id="WP_330129361.1">
    <property type="nucleotide sequence ID" value="NZ_JAUHLI010000012.1"/>
</dbReference>
<dbReference type="SUPFAM" id="SSF53613">
    <property type="entry name" value="Ribokinase-like"/>
    <property type="match status" value="1"/>
</dbReference>
<dbReference type="Proteomes" id="UP001336314">
    <property type="component" value="Unassembled WGS sequence"/>
</dbReference>
<dbReference type="InterPro" id="IPR029056">
    <property type="entry name" value="Ribokinase-like"/>
</dbReference>
<dbReference type="Pfam" id="PF00294">
    <property type="entry name" value="PfkB"/>
    <property type="match status" value="1"/>
</dbReference>
<evidence type="ECO:0000313" key="7">
    <source>
        <dbReference type="EMBL" id="MEE2002292.1"/>
    </source>
</evidence>
<comment type="similarity">
    <text evidence="1">Belongs to the carbohydrate kinase PfkB family.</text>
</comment>
<proteinExistence type="inferred from homology"/>
<keyword evidence="4 7" id="KW-0418">Kinase</keyword>
<accession>A0ABU7J754</accession>
<gene>
    <name evidence="7" type="ORF">QWY20_12590</name>
</gene>
<keyword evidence="2" id="KW-0808">Transferase</keyword>
<evidence type="ECO:0000256" key="5">
    <source>
        <dbReference type="ARBA" id="ARBA00022840"/>
    </source>
</evidence>
<evidence type="ECO:0000256" key="1">
    <source>
        <dbReference type="ARBA" id="ARBA00010688"/>
    </source>
</evidence>
<dbReference type="InterPro" id="IPR011611">
    <property type="entry name" value="PfkB_dom"/>
</dbReference>
<evidence type="ECO:0000313" key="8">
    <source>
        <dbReference type="Proteomes" id="UP001336314"/>
    </source>
</evidence>
<evidence type="ECO:0000256" key="2">
    <source>
        <dbReference type="ARBA" id="ARBA00022679"/>
    </source>
</evidence>
<dbReference type="EMBL" id="JAUHLI010000012">
    <property type="protein sequence ID" value="MEE2002292.1"/>
    <property type="molecule type" value="Genomic_DNA"/>
</dbReference>
<feature type="domain" description="Carbohydrate kinase PfkB" evidence="6">
    <location>
        <begin position="4"/>
        <end position="300"/>
    </location>
</feature>
<keyword evidence="5" id="KW-0067">ATP-binding</keyword>
<comment type="caution">
    <text evidence="7">The sequence shown here is derived from an EMBL/GenBank/DDBJ whole genome shotgun (WGS) entry which is preliminary data.</text>
</comment>
<name>A0ABU7J754_9GAMM</name>
<evidence type="ECO:0000256" key="4">
    <source>
        <dbReference type="ARBA" id="ARBA00022777"/>
    </source>
</evidence>
<dbReference type="InterPro" id="IPR050306">
    <property type="entry name" value="PfkB_Carbo_kinase"/>
</dbReference>
<dbReference type="GO" id="GO:0016301">
    <property type="term" value="F:kinase activity"/>
    <property type="evidence" value="ECO:0007669"/>
    <property type="project" value="UniProtKB-KW"/>
</dbReference>
<dbReference type="PANTHER" id="PTHR43085:SF1">
    <property type="entry name" value="PSEUDOURIDINE KINASE-RELATED"/>
    <property type="match status" value="1"/>
</dbReference>
<protein>
    <submittedName>
        <fullName evidence="7">PfkB family carbohydrate kinase</fullName>
    </submittedName>
</protein>
<keyword evidence="3" id="KW-0547">Nucleotide-binding</keyword>